<dbReference type="AlphaFoldDB" id="A0A1Y4LBE3"/>
<reference evidence="4" key="1">
    <citation type="submission" date="2017-04" db="EMBL/GenBank/DDBJ databases">
        <title>Function of individual gut microbiota members based on whole genome sequencing of pure cultures obtained from chicken caecum.</title>
        <authorList>
            <person name="Medvecky M."/>
            <person name="Cejkova D."/>
            <person name="Polansky O."/>
            <person name="Karasova D."/>
            <person name="Kubasova T."/>
            <person name="Cizek A."/>
            <person name="Rychlik I."/>
        </authorList>
    </citation>
    <scope>NUCLEOTIDE SEQUENCE [LARGE SCALE GENOMIC DNA]</scope>
    <source>
        <strain evidence="4">An180</strain>
    </source>
</reference>
<proteinExistence type="predicted"/>
<dbReference type="Proteomes" id="UP000195897">
    <property type="component" value="Unassembled WGS sequence"/>
</dbReference>
<protein>
    <submittedName>
        <fullName evidence="3">Uncharacterized protein</fullName>
    </submittedName>
</protein>
<organism evidence="3 4">
    <name type="scientific">Butyricicoccus pullicaecorum</name>
    <dbReference type="NCBI Taxonomy" id="501571"/>
    <lineage>
        <taxon>Bacteria</taxon>
        <taxon>Bacillati</taxon>
        <taxon>Bacillota</taxon>
        <taxon>Clostridia</taxon>
        <taxon>Eubacteriales</taxon>
        <taxon>Butyricicoccaceae</taxon>
        <taxon>Butyricicoccus</taxon>
    </lineage>
</organism>
<evidence type="ECO:0000313" key="3">
    <source>
        <dbReference type="EMBL" id="OUP52799.1"/>
    </source>
</evidence>
<comment type="caution">
    <text evidence="3">The sequence shown here is derived from an EMBL/GenBank/DDBJ whole genome shotgun (WGS) entry which is preliminary data.</text>
</comment>
<evidence type="ECO:0000256" key="2">
    <source>
        <dbReference type="SAM" id="MobiDB-lite"/>
    </source>
</evidence>
<keyword evidence="1" id="KW-0175">Coiled coil</keyword>
<evidence type="ECO:0000256" key="1">
    <source>
        <dbReference type="SAM" id="Coils"/>
    </source>
</evidence>
<name>A0A1Y4LBE3_9FIRM</name>
<feature type="compositionally biased region" description="Basic and acidic residues" evidence="2">
    <location>
        <begin position="235"/>
        <end position="262"/>
    </location>
</feature>
<evidence type="ECO:0000313" key="4">
    <source>
        <dbReference type="Proteomes" id="UP000195897"/>
    </source>
</evidence>
<gene>
    <name evidence="3" type="ORF">B5F17_07390</name>
</gene>
<dbReference type="EMBL" id="NFKK01000007">
    <property type="protein sequence ID" value="OUP52799.1"/>
    <property type="molecule type" value="Genomic_DNA"/>
</dbReference>
<accession>A0A1Y4LBE3</accession>
<feature type="coiled-coil region" evidence="1">
    <location>
        <begin position="176"/>
        <end position="210"/>
    </location>
</feature>
<sequence>MSQSEMGFRTAPFGFRREDVLDFIEVEADRRSALEEKLNKAEQERARILQEKDEADRAAQALIADRDRVLQEEQAKEQTIVSLKAQVRQAQDEAERAKQEIQTLKSRLEEAQSALDHVRADNAELISKCAEYDEARARLAEIELCAHGRAEEIQQRAEHDACSLVGEAEQMAERLLAAIEHTKESYRQALAAAERENAKANAQAAEALTQLDEIMTGLRGRMSGTAPEPKPQAAKPEKPVHKTEAKPVVHTEEKPACPMREKPTLAQLLGALRGNK</sequence>
<feature type="region of interest" description="Disordered" evidence="2">
    <location>
        <begin position="220"/>
        <end position="262"/>
    </location>
</feature>
<dbReference type="RefSeq" id="WP_087372511.1">
    <property type="nucleotide sequence ID" value="NZ_NFKK01000007.1"/>
</dbReference>
<feature type="coiled-coil region" evidence="1">
    <location>
        <begin position="24"/>
        <end position="128"/>
    </location>
</feature>